<feature type="transmembrane region" description="Helical" evidence="1">
    <location>
        <begin position="31"/>
        <end position="52"/>
    </location>
</feature>
<dbReference type="EMBL" id="JBHSGS010000006">
    <property type="protein sequence ID" value="MFC4718297.1"/>
    <property type="molecule type" value="Genomic_DNA"/>
</dbReference>
<evidence type="ECO:0000313" key="3">
    <source>
        <dbReference type="Proteomes" id="UP001595969"/>
    </source>
</evidence>
<organism evidence="2 3">
    <name type="scientific">Enterococcus lemanii</name>
    <dbReference type="NCBI Taxonomy" id="1159752"/>
    <lineage>
        <taxon>Bacteria</taxon>
        <taxon>Bacillati</taxon>
        <taxon>Bacillota</taxon>
        <taxon>Bacilli</taxon>
        <taxon>Lactobacillales</taxon>
        <taxon>Enterococcaceae</taxon>
        <taxon>Enterococcus</taxon>
    </lineage>
</organism>
<keyword evidence="1" id="KW-0812">Transmembrane</keyword>
<accession>A0ABV9MQN6</accession>
<evidence type="ECO:0000256" key="1">
    <source>
        <dbReference type="SAM" id="Phobius"/>
    </source>
</evidence>
<keyword evidence="3" id="KW-1185">Reference proteome</keyword>
<keyword evidence="1" id="KW-1133">Transmembrane helix</keyword>
<name>A0ABV9MQN6_9ENTE</name>
<evidence type="ECO:0000313" key="2">
    <source>
        <dbReference type="EMBL" id="MFC4718297.1"/>
    </source>
</evidence>
<sequence length="59" mass="6480">MRYIMTIFWAFALGQVVGYLGSSLSGQTYDFALTTIFSLIVGLLIIVLGHVATPKEQKV</sequence>
<comment type="caution">
    <text evidence="2">The sequence shown here is derived from an EMBL/GenBank/DDBJ whole genome shotgun (WGS) entry which is preliminary data.</text>
</comment>
<dbReference type="Proteomes" id="UP001595969">
    <property type="component" value="Unassembled WGS sequence"/>
</dbReference>
<dbReference type="Pfam" id="PF11151">
    <property type="entry name" value="DUF2929"/>
    <property type="match status" value="1"/>
</dbReference>
<gene>
    <name evidence="2" type="ORF">ACFO5I_00735</name>
</gene>
<dbReference type="InterPro" id="IPR021324">
    <property type="entry name" value="DUF2929"/>
</dbReference>
<protein>
    <submittedName>
        <fullName evidence="2">YjzD family protein</fullName>
    </submittedName>
</protein>
<proteinExistence type="predicted"/>
<feature type="transmembrane region" description="Helical" evidence="1">
    <location>
        <begin position="7"/>
        <end position="25"/>
    </location>
</feature>
<dbReference type="RefSeq" id="WP_204654740.1">
    <property type="nucleotide sequence ID" value="NZ_JAFBFD010000037.1"/>
</dbReference>
<keyword evidence="1" id="KW-0472">Membrane</keyword>
<reference evidence="3" key="1">
    <citation type="journal article" date="2019" name="Int. J. Syst. Evol. Microbiol.">
        <title>The Global Catalogue of Microorganisms (GCM) 10K type strain sequencing project: providing services to taxonomists for standard genome sequencing and annotation.</title>
        <authorList>
            <consortium name="The Broad Institute Genomics Platform"/>
            <consortium name="The Broad Institute Genome Sequencing Center for Infectious Disease"/>
            <person name="Wu L."/>
            <person name="Ma J."/>
        </authorList>
    </citation>
    <scope>NUCLEOTIDE SEQUENCE [LARGE SCALE GENOMIC DNA]</scope>
    <source>
        <strain evidence="3">CGMCC 1.19032</strain>
    </source>
</reference>